<feature type="coiled-coil region" evidence="9">
    <location>
        <begin position="138"/>
        <end position="172"/>
    </location>
</feature>
<dbReference type="InterPro" id="IPR050482">
    <property type="entry name" value="Sensor_HK_TwoCompSys"/>
</dbReference>
<feature type="transmembrane region" description="Helical" evidence="10">
    <location>
        <begin position="32"/>
        <end position="50"/>
    </location>
</feature>
<evidence type="ECO:0000256" key="7">
    <source>
        <dbReference type="ARBA" id="ARBA00022840"/>
    </source>
</evidence>
<dbReference type="EMBL" id="AODM01000027">
    <property type="protein sequence ID" value="EUJ57903.1"/>
    <property type="molecule type" value="Genomic_DNA"/>
</dbReference>
<keyword evidence="8" id="KW-0902">Two-component regulatory system</keyword>
<evidence type="ECO:0000256" key="8">
    <source>
        <dbReference type="ARBA" id="ARBA00023012"/>
    </source>
</evidence>
<evidence type="ECO:0000259" key="11">
    <source>
        <dbReference type="Pfam" id="PF07730"/>
    </source>
</evidence>
<keyword evidence="10" id="KW-0472">Membrane</keyword>
<dbReference type="Pfam" id="PF07730">
    <property type="entry name" value="HisKA_3"/>
    <property type="match status" value="1"/>
</dbReference>
<feature type="transmembrane region" description="Helical" evidence="10">
    <location>
        <begin position="96"/>
        <end position="114"/>
    </location>
</feature>
<dbReference type="Gene3D" id="1.20.5.1930">
    <property type="match status" value="1"/>
</dbReference>
<feature type="transmembrane region" description="Helical" evidence="10">
    <location>
        <begin position="121"/>
        <end position="138"/>
    </location>
</feature>
<name>W7DNJ8_9LIST</name>
<reference evidence="12 13" key="1">
    <citation type="submission" date="2012-12" db="EMBL/GenBank/DDBJ databases">
        <title>Novel taxa of Listeriaceae from agricultural environments in the United States.</title>
        <authorList>
            <person name="den Bakker H.C."/>
            <person name="Allred A."/>
            <person name="Warchocki S."/>
            <person name="Wright E.M."/>
            <person name="Burrell A."/>
            <person name="Nightingale K.K."/>
            <person name="Kephart D."/>
            <person name="Wiedmann M."/>
        </authorList>
    </citation>
    <scope>NUCLEOTIDE SEQUENCE [LARGE SCALE GENOMIC DNA]</scope>
    <source>
        <strain evidence="12 13">FSL S10-1203</strain>
    </source>
</reference>
<keyword evidence="10" id="KW-1133">Transmembrane helix</keyword>
<comment type="caution">
    <text evidence="12">The sequence shown here is derived from an EMBL/GenBank/DDBJ whole genome shotgun (WGS) entry which is preliminary data.</text>
</comment>
<evidence type="ECO:0000313" key="12">
    <source>
        <dbReference type="EMBL" id="EUJ57903.1"/>
    </source>
</evidence>
<evidence type="ECO:0000256" key="1">
    <source>
        <dbReference type="ARBA" id="ARBA00000085"/>
    </source>
</evidence>
<dbReference type="InterPro" id="IPR011712">
    <property type="entry name" value="Sig_transdc_His_kin_sub3_dim/P"/>
</dbReference>
<evidence type="ECO:0000313" key="13">
    <source>
        <dbReference type="Proteomes" id="UP000019241"/>
    </source>
</evidence>
<dbReference type="SUPFAM" id="SSF55874">
    <property type="entry name" value="ATPase domain of HSP90 chaperone/DNA topoisomerase II/histidine kinase"/>
    <property type="match status" value="1"/>
</dbReference>
<evidence type="ECO:0000256" key="6">
    <source>
        <dbReference type="ARBA" id="ARBA00022777"/>
    </source>
</evidence>
<dbReference type="CDD" id="cd16917">
    <property type="entry name" value="HATPase_UhpB-NarQ-NarX-like"/>
    <property type="match status" value="1"/>
</dbReference>
<evidence type="ECO:0000256" key="4">
    <source>
        <dbReference type="ARBA" id="ARBA00022679"/>
    </source>
</evidence>
<accession>W7DNJ8</accession>
<dbReference type="InterPro" id="IPR036890">
    <property type="entry name" value="HATPase_C_sf"/>
</dbReference>
<feature type="domain" description="Signal transduction histidine kinase subgroup 3 dimerisation and phosphoacceptor" evidence="11">
    <location>
        <begin position="184"/>
        <end position="250"/>
    </location>
</feature>
<dbReference type="EC" id="2.7.13.3" evidence="2"/>
<comment type="catalytic activity">
    <reaction evidence="1">
        <text>ATP + protein L-histidine = ADP + protein N-phospho-L-histidine.</text>
        <dbReference type="EC" id="2.7.13.3"/>
    </reaction>
</comment>
<dbReference type="GO" id="GO:0000155">
    <property type="term" value="F:phosphorelay sensor kinase activity"/>
    <property type="evidence" value="ECO:0007669"/>
    <property type="project" value="InterPro"/>
</dbReference>
<keyword evidence="9" id="KW-0175">Coiled coil</keyword>
<keyword evidence="6 12" id="KW-0418">Kinase</keyword>
<dbReference type="Proteomes" id="UP000019241">
    <property type="component" value="Unassembled WGS sequence"/>
</dbReference>
<dbReference type="GO" id="GO:0016020">
    <property type="term" value="C:membrane"/>
    <property type="evidence" value="ECO:0007669"/>
    <property type="project" value="InterPro"/>
</dbReference>
<keyword evidence="3" id="KW-0597">Phosphoprotein</keyword>
<dbReference type="GO" id="GO:0005524">
    <property type="term" value="F:ATP binding"/>
    <property type="evidence" value="ECO:0007669"/>
    <property type="project" value="UniProtKB-KW"/>
</dbReference>
<protein>
    <recommendedName>
        <fullName evidence="2">histidine kinase</fullName>
        <ecNumber evidence="2">2.7.13.3</ecNumber>
    </recommendedName>
</protein>
<dbReference type="PANTHER" id="PTHR24421">
    <property type="entry name" value="NITRATE/NITRITE SENSOR PROTEIN NARX-RELATED"/>
    <property type="match status" value="1"/>
</dbReference>
<dbReference type="PATRIC" id="fig|1265822.4.peg.1727"/>
<gene>
    <name evidence="12" type="ORF">MCOL2_08461</name>
</gene>
<dbReference type="AlphaFoldDB" id="W7DNJ8"/>
<keyword evidence="10" id="KW-0812">Transmembrane</keyword>
<dbReference type="PANTHER" id="PTHR24421:SF10">
    <property type="entry name" value="NITRATE_NITRITE SENSOR PROTEIN NARQ"/>
    <property type="match status" value="1"/>
</dbReference>
<evidence type="ECO:0000256" key="10">
    <source>
        <dbReference type="SAM" id="Phobius"/>
    </source>
</evidence>
<evidence type="ECO:0000256" key="5">
    <source>
        <dbReference type="ARBA" id="ARBA00022741"/>
    </source>
</evidence>
<dbReference type="Gene3D" id="3.30.565.10">
    <property type="entry name" value="Histidine kinase-like ATPase, C-terminal domain"/>
    <property type="match status" value="1"/>
</dbReference>
<keyword evidence="7" id="KW-0067">ATP-binding</keyword>
<evidence type="ECO:0000256" key="3">
    <source>
        <dbReference type="ARBA" id="ARBA00022553"/>
    </source>
</evidence>
<dbReference type="RefSeq" id="WP_254259955.1">
    <property type="nucleotide sequence ID" value="NZ_AODM01000027.1"/>
</dbReference>
<keyword evidence="5" id="KW-0547">Nucleotide-binding</keyword>
<evidence type="ECO:0000256" key="2">
    <source>
        <dbReference type="ARBA" id="ARBA00012438"/>
    </source>
</evidence>
<dbReference type="GO" id="GO:0046983">
    <property type="term" value="F:protein dimerization activity"/>
    <property type="evidence" value="ECO:0007669"/>
    <property type="project" value="InterPro"/>
</dbReference>
<organism evidence="12 13">
    <name type="scientific">Listeria fleischmannii FSL S10-1203</name>
    <dbReference type="NCBI Taxonomy" id="1265822"/>
    <lineage>
        <taxon>Bacteria</taxon>
        <taxon>Bacillati</taxon>
        <taxon>Bacillota</taxon>
        <taxon>Bacilli</taxon>
        <taxon>Bacillales</taxon>
        <taxon>Listeriaceae</taxon>
        <taxon>Listeria</taxon>
    </lineage>
</organism>
<keyword evidence="4" id="KW-0808">Transferase</keyword>
<proteinExistence type="predicted"/>
<evidence type="ECO:0000256" key="9">
    <source>
        <dbReference type="SAM" id="Coils"/>
    </source>
</evidence>
<sequence>MNTYKIQMDVVFSLFLLLFVLSKDLGYFMNACYLIAVLLYISLTLFSLIIKRARMVLIIGLSLSYFDFWTMDNAFFFLYLFSVCLVFSFFNGGKSLSFAVYALFAVVALPPLFVLRDFNSAALYVWVAIFALIFYIILNQQTYTLERKEETNEKLRIQLENVRAKMDQLESHYMKETSLAKLEERNALSHRIHDELGHSLSGGLIQLEACKSILYQDIDKAAVLLQNAIEISQAGIEEIRKTLKETKPPQESLGVTRIKSELSQFESKYAVKTHFYTKGTLDKISQPMWYVFLQNLTEALTNSLKYSEATRIEVELVVLNKVARFIIRDNGIGAEKFSKNLGLLGMEERAAKLGGNVIFQGKDGFSIITLIGIS</sequence>